<accession>A0ABT5QLW5</accession>
<keyword evidence="11" id="KW-1185">Reference proteome</keyword>
<name>A0ABT5QLW5_9GAMM</name>
<keyword evidence="6" id="KW-0408">Iron</keyword>
<keyword evidence="2" id="KW-0813">Transport</keyword>
<evidence type="ECO:0000256" key="8">
    <source>
        <dbReference type="ARBA" id="ARBA00034078"/>
    </source>
</evidence>
<comment type="caution">
    <text evidence="10">The sequence shown here is derived from an EMBL/GenBank/DDBJ whole genome shotgun (WGS) entry which is preliminary data.</text>
</comment>
<feature type="domain" description="2Fe-2S ferredoxin-type" evidence="9">
    <location>
        <begin position="3"/>
        <end position="91"/>
    </location>
</feature>
<proteinExistence type="inferred from homology"/>
<comment type="similarity">
    <text evidence="1">Belongs to the 2Fe2S plant-type ferredoxin family.</text>
</comment>
<dbReference type="PROSITE" id="PS00197">
    <property type="entry name" value="2FE2S_FER_1"/>
    <property type="match status" value="1"/>
</dbReference>
<dbReference type="InterPro" id="IPR001041">
    <property type="entry name" value="2Fe-2S_ferredoxin-type"/>
</dbReference>
<dbReference type="EMBL" id="JAJUBB010000008">
    <property type="protein sequence ID" value="MDD1781976.1"/>
    <property type="molecule type" value="Genomic_DNA"/>
</dbReference>
<comment type="cofactor">
    <cofactor evidence="8">
        <name>[2Fe-2S] cluster</name>
        <dbReference type="ChEBI" id="CHEBI:190135"/>
    </cofactor>
</comment>
<keyword evidence="7" id="KW-0411">Iron-sulfur</keyword>
<dbReference type="InterPro" id="IPR006058">
    <property type="entry name" value="2Fe2S_fd_BS"/>
</dbReference>
<evidence type="ECO:0000313" key="10">
    <source>
        <dbReference type="EMBL" id="MDD1781976.1"/>
    </source>
</evidence>
<dbReference type="Gene3D" id="3.10.20.30">
    <property type="match status" value="1"/>
</dbReference>
<dbReference type="InterPro" id="IPR036010">
    <property type="entry name" value="2Fe-2S_ferredoxin-like_sf"/>
</dbReference>
<evidence type="ECO:0000256" key="1">
    <source>
        <dbReference type="ARBA" id="ARBA00007874"/>
    </source>
</evidence>
<evidence type="ECO:0000256" key="6">
    <source>
        <dbReference type="ARBA" id="ARBA00023004"/>
    </source>
</evidence>
<evidence type="ECO:0000313" key="11">
    <source>
        <dbReference type="Proteomes" id="UP001149821"/>
    </source>
</evidence>
<dbReference type="PANTHER" id="PTHR43112">
    <property type="entry name" value="FERREDOXIN"/>
    <property type="match status" value="1"/>
</dbReference>
<keyword evidence="3" id="KW-0001">2Fe-2S</keyword>
<evidence type="ECO:0000256" key="5">
    <source>
        <dbReference type="ARBA" id="ARBA00022982"/>
    </source>
</evidence>
<dbReference type="PROSITE" id="PS51085">
    <property type="entry name" value="2FE2S_FER_2"/>
    <property type="match status" value="1"/>
</dbReference>
<dbReference type="RefSeq" id="WP_274142534.1">
    <property type="nucleotide sequence ID" value="NZ_JAJUBB010000008.1"/>
</dbReference>
<reference evidence="10" key="1">
    <citation type="submission" date="2021-12" db="EMBL/GenBank/DDBJ databases">
        <title>Enterovibrio ZSDZ35 sp. nov. and Enterovibrio ZSDZ42 sp. nov., isolated from coastal seawater in Qingdao.</title>
        <authorList>
            <person name="Zhang P."/>
        </authorList>
    </citation>
    <scope>NUCLEOTIDE SEQUENCE</scope>
    <source>
        <strain evidence="10">ZSDZ35</strain>
    </source>
</reference>
<organism evidence="10 11">
    <name type="scientific">Enterovibrio qingdaonensis</name>
    <dbReference type="NCBI Taxonomy" id="2899818"/>
    <lineage>
        <taxon>Bacteria</taxon>
        <taxon>Pseudomonadati</taxon>
        <taxon>Pseudomonadota</taxon>
        <taxon>Gammaproteobacteria</taxon>
        <taxon>Vibrionales</taxon>
        <taxon>Vibrionaceae</taxon>
        <taxon>Enterovibrio</taxon>
    </lineage>
</organism>
<evidence type="ECO:0000256" key="2">
    <source>
        <dbReference type="ARBA" id="ARBA00022448"/>
    </source>
</evidence>
<keyword evidence="4" id="KW-0479">Metal-binding</keyword>
<dbReference type="PANTHER" id="PTHR43112:SF3">
    <property type="entry name" value="FERREDOXIN-2, CHLOROPLASTIC"/>
    <property type="match status" value="1"/>
</dbReference>
<dbReference type="InterPro" id="IPR012675">
    <property type="entry name" value="Beta-grasp_dom_sf"/>
</dbReference>
<sequence length="93" mass="10368">MMYRVHLMPSGIAFDVSAHQTVLQGALAADVPFPNRCQIGACASCLCRLIEGDVRYHLEPMLTEQEKEQGWIFACQAIPCSDLVVSFEESDDY</sequence>
<evidence type="ECO:0000256" key="7">
    <source>
        <dbReference type="ARBA" id="ARBA00023014"/>
    </source>
</evidence>
<gene>
    <name evidence="10" type="ORF">LRP49_12425</name>
</gene>
<dbReference type="SUPFAM" id="SSF54292">
    <property type="entry name" value="2Fe-2S ferredoxin-like"/>
    <property type="match status" value="1"/>
</dbReference>
<protein>
    <submittedName>
        <fullName evidence="10">2Fe-2S iron-sulfur cluster-binding protein</fullName>
    </submittedName>
</protein>
<evidence type="ECO:0000256" key="4">
    <source>
        <dbReference type="ARBA" id="ARBA00022723"/>
    </source>
</evidence>
<evidence type="ECO:0000259" key="9">
    <source>
        <dbReference type="PROSITE" id="PS51085"/>
    </source>
</evidence>
<evidence type="ECO:0000256" key="3">
    <source>
        <dbReference type="ARBA" id="ARBA00022714"/>
    </source>
</evidence>
<dbReference type="CDD" id="cd00207">
    <property type="entry name" value="fer2"/>
    <property type="match status" value="1"/>
</dbReference>
<dbReference type="Proteomes" id="UP001149821">
    <property type="component" value="Unassembled WGS sequence"/>
</dbReference>
<keyword evidence="5" id="KW-0249">Electron transport</keyword>
<dbReference type="Pfam" id="PF00111">
    <property type="entry name" value="Fer2"/>
    <property type="match status" value="1"/>
</dbReference>